<dbReference type="STRING" id="101127.A0A1X2GTV4"/>
<dbReference type="OrthoDB" id="185175at2759"/>
<proteinExistence type="predicted"/>
<dbReference type="InterPro" id="IPR000198">
    <property type="entry name" value="RhoGAP_dom"/>
</dbReference>
<comment type="caution">
    <text evidence="3">The sequence shown here is derived from an EMBL/GenBank/DDBJ whole genome shotgun (WGS) entry which is preliminary data.</text>
</comment>
<dbReference type="Gene3D" id="1.10.555.10">
    <property type="entry name" value="Rho GTPase activation protein"/>
    <property type="match status" value="1"/>
</dbReference>
<dbReference type="GO" id="GO:0005096">
    <property type="term" value="F:GTPase activator activity"/>
    <property type="evidence" value="ECO:0007669"/>
    <property type="project" value="InterPro"/>
</dbReference>
<dbReference type="GO" id="GO:0031267">
    <property type="term" value="F:small GTPase binding"/>
    <property type="evidence" value="ECO:0007669"/>
    <property type="project" value="InterPro"/>
</dbReference>
<dbReference type="InterPro" id="IPR039767">
    <property type="entry name" value="RALBP1"/>
</dbReference>
<protein>
    <submittedName>
        <fullName evidence="3">Rho GTPase activation protein</fullName>
    </submittedName>
</protein>
<dbReference type="EMBL" id="MCGT01000004">
    <property type="protein sequence ID" value="ORX60448.1"/>
    <property type="molecule type" value="Genomic_DNA"/>
</dbReference>
<dbReference type="PROSITE" id="PS50238">
    <property type="entry name" value="RHOGAP"/>
    <property type="match status" value="1"/>
</dbReference>
<dbReference type="Pfam" id="PF00620">
    <property type="entry name" value="RhoGAP"/>
    <property type="match status" value="1"/>
</dbReference>
<feature type="compositionally biased region" description="Low complexity" evidence="1">
    <location>
        <begin position="477"/>
        <end position="510"/>
    </location>
</feature>
<evidence type="ECO:0000256" key="1">
    <source>
        <dbReference type="SAM" id="MobiDB-lite"/>
    </source>
</evidence>
<accession>A0A1X2GTV4</accession>
<feature type="region of interest" description="Disordered" evidence="1">
    <location>
        <begin position="398"/>
        <end position="420"/>
    </location>
</feature>
<dbReference type="PANTHER" id="PTHR12783:SF5">
    <property type="entry name" value="RALA-BINDING PROTEIN 1"/>
    <property type="match status" value="1"/>
</dbReference>
<gene>
    <name evidence="3" type="ORF">DM01DRAFT_1332601</name>
</gene>
<feature type="domain" description="Rho-GAP" evidence="2">
    <location>
        <begin position="128"/>
        <end position="330"/>
    </location>
</feature>
<feature type="compositionally biased region" description="Low complexity" evidence="1">
    <location>
        <begin position="1"/>
        <end position="30"/>
    </location>
</feature>
<dbReference type="SMART" id="SM00324">
    <property type="entry name" value="RhoGAP"/>
    <property type="match status" value="1"/>
</dbReference>
<feature type="compositionally biased region" description="Pro residues" evidence="1">
    <location>
        <begin position="31"/>
        <end position="40"/>
    </location>
</feature>
<evidence type="ECO:0000313" key="4">
    <source>
        <dbReference type="Proteomes" id="UP000242146"/>
    </source>
</evidence>
<reference evidence="3 4" key="1">
    <citation type="submission" date="2016-07" db="EMBL/GenBank/DDBJ databases">
        <title>Pervasive Adenine N6-methylation of Active Genes in Fungi.</title>
        <authorList>
            <consortium name="DOE Joint Genome Institute"/>
            <person name="Mondo S.J."/>
            <person name="Dannebaum R.O."/>
            <person name="Kuo R.C."/>
            <person name="Labutti K."/>
            <person name="Haridas S."/>
            <person name="Kuo A."/>
            <person name="Salamov A."/>
            <person name="Ahrendt S.R."/>
            <person name="Lipzen A."/>
            <person name="Sullivan W."/>
            <person name="Andreopoulos W.B."/>
            <person name="Clum A."/>
            <person name="Lindquist E."/>
            <person name="Daum C."/>
            <person name="Ramamoorthy G.K."/>
            <person name="Gryganskyi A."/>
            <person name="Culley D."/>
            <person name="Magnuson J.K."/>
            <person name="James T.Y."/>
            <person name="O'Malley M.A."/>
            <person name="Stajich J.E."/>
            <person name="Spatafora J.W."/>
            <person name="Visel A."/>
            <person name="Grigoriev I.V."/>
        </authorList>
    </citation>
    <scope>NUCLEOTIDE SEQUENCE [LARGE SCALE GENOMIC DNA]</scope>
    <source>
        <strain evidence="3 4">NRRL 3301</strain>
    </source>
</reference>
<organism evidence="3 4">
    <name type="scientific">Hesseltinella vesiculosa</name>
    <dbReference type="NCBI Taxonomy" id="101127"/>
    <lineage>
        <taxon>Eukaryota</taxon>
        <taxon>Fungi</taxon>
        <taxon>Fungi incertae sedis</taxon>
        <taxon>Mucoromycota</taxon>
        <taxon>Mucoromycotina</taxon>
        <taxon>Mucoromycetes</taxon>
        <taxon>Mucorales</taxon>
        <taxon>Cunninghamellaceae</taxon>
        <taxon>Hesseltinella</taxon>
    </lineage>
</organism>
<feature type="region of interest" description="Disordered" evidence="1">
    <location>
        <begin position="1"/>
        <end position="46"/>
    </location>
</feature>
<evidence type="ECO:0000259" key="2">
    <source>
        <dbReference type="PROSITE" id="PS50238"/>
    </source>
</evidence>
<dbReference type="Proteomes" id="UP000242146">
    <property type="component" value="Unassembled WGS sequence"/>
</dbReference>
<feature type="compositionally biased region" description="Pro residues" evidence="1">
    <location>
        <begin position="340"/>
        <end position="359"/>
    </location>
</feature>
<dbReference type="CDD" id="cd00159">
    <property type="entry name" value="RhoGAP"/>
    <property type="match status" value="1"/>
</dbReference>
<feature type="region of interest" description="Disordered" evidence="1">
    <location>
        <begin position="333"/>
        <end position="386"/>
    </location>
</feature>
<name>A0A1X2GTV4_9FUNG</name>
<dbReference type="AlphaFoldDB" id="A0A1X2GTV4"/>
<feature type="region of interest" description="Disordered" evidence="1">
    <location>
        <begin position="432"/>
        <end position="519"/>
    </location>
</feature>
<keyword evidence="4" id="KW-1185">Reference proteome</keyword>
<dbReference type="PANTHER" id="PTHR12783">
    <property type="entry name" value="RALA BINDING PROTEIN 1 RALBP1"/>
    <property type="match status" value="1"/>
</dbReference>
<dbReference type="GO" id="GO:0007264">
    <property type="term" value="P:small GTPase-mediated signal transduction"/>
    <property type="evidence" value="ECO:0007669"/>
    <property type="project" value="InterPro"/>
</dbReference>
<dbReference type="SUPFAM" id="SSF48350">
    <property type="entry name" value="GTPase activation domain, GAP"/>
    <property type="match status" value="1"/>
</dbReference>
<dbReference type="InterPro" id="IPR008936">
    <property type="entry name" value="Rho_GTPase_activation_prot"/>
</dbReference>
<evidence type="ECO:0000313" key="3">
    <source>
        <dbReference type="EMBL" id="ORX60448.1"/>
    </source>
</evidence>
<sequence length="534" mass="58799">MPSSDTSSLASSSSSSAFSFDEQQQEQPIRQRPPPPPPTTPSSSVFSKLAITMRDTRHKVEQKRTELNATVHERLPEWRSRGMMYSNLARETGLEWSRKGKEAVDRWREKRLQNQDFDDLGAFHLFGSPLDQAIVYTCLSDADPLPGILRRCIDYLDVHGTEEVGIYRVPGSTTVVNKLKMIFDKGDDCDFFTTFPDTNAVATLLKMYLRELPDQLIPEDINDQYKSHLTIYTKQHASPNSDLPPITTELLEVIADITTQLPVDSHYLLSCLSRHLHHIAARQDENKMSTSNLALIFIPTLGISRLLFHCMVDHHTVVFKPLATLSSAGPIASPARASPSLPPPLPTSALRQPPPPLPVKPRHIQSPTISTVPTKPARSHRPSVANKSIDLGKLALASQHSRNSSPQPFDSPQPSPQLQHAKTLSDTELLKHTMNSSSSSSSSSLGPPKKPARSPSKRSISPPSDKQKPRSKSFSAPTSYPLLKTSSSPSTAPPSSFAFTKAASATSFSSRRARSGSRVEALGRQFEQLMSSPK</sequence>